<dbReference type="OMA" id="IVKSHYM"/>
<reference evidence="4 5" key="1">
    <citation type="submission" date="2013-11" db="EMBL/GenBank/DDBJ databases">
        <title>Genome sequencing of Stegodyphus mimosarum.</title>
        <authorList>
            <person name="Bechsgaard J."/>
        </authorList>
    </citation>
    <scope>NUCLEOTIDE SEQUENCE [LARGE SCALE GENOMIC DNA]</scope>
</reference>
<dbReference type="InterPro" id="IPR041698">
    <property type="entry name" value="Methyltransf_25"/>
</dbReference>
<dbReference type="Gene3D" id="3.40.50.150">
    <property type="entry name" value="Vaccinia Virus protein VP39"/>
    <property type="match status" value="1"/>
</dbReference>
<keyword evidence="2 4" id="KW-0808">Transferase</keyword>
<evidence type="ECO:0000256" key="2">
    <source>
        <dbReference type="ARBA" id="ARBA00022679"/>
    </source>
</evidence>
<dbReference type="PANTHER" id="PTHR43861:SF1">
    <property type="entry name" value="TRANS-ACONITATE 2-METHYLTRANSFERASE"/>
    <property type="match status" value="1"/>
</dbReference>
<dbReference type="STRING" id="407821.A0A087UQ69"/>
<proteinExistence type="predicted"/>
<keyword evidence="1 4" id="KW-0489">Methyltransferase</keyword>
<name>A0A087UQ69_STEMI</name>
<evidence type="ECO:0000313" key="5">
    <source>
        <dbReference type="Proteomes" id="UP000054359"/>
    </source>
</evidence>
<evidence type="ECO:0000256" key="1">
    <source>
        <dbReference type="ARBA" id="ARBA00022603"/>
    </source>
</evidence>
<dbReference type="SUPFAM" id="SSF53335">
    <property type="entry name" value="S-adenosyl-L-methionine-dependent methyltransferases"/>
    <property type="match status" value="1"/>
</dbReference>
<protein>
    <submittedName>
        <fullName evidence="4">Malonyl-CoA O-methyltransferase BioC</fullName>
    </submittedName>
</protein>
<dbReference type="GO" id="GO:0008168">
    <property type="term" value="F:methyltransferase activity"/>
    <property type="evidence" value="ECO:0007669"/>
    <property type="project" value="UniProtKB-KW"/>
</dbReference>
<evidence type="ECO:0000259" key="3">
    <source>
        <dbReference type="Pfam" id="PF13649"/>
    </source>
</evidence>
<dbReference type="AlphaFoldDB" id="A0A087UQ69"/>
<dbReference type="EMBL" id="KK120987">
    <property type="protein sequence ID" value="KFM79508.1"/>
    <property type="molecule type" value="Genomic_DNA"/>
</dbReference>
<keyword evidence="5" id="KW-1185">Reference proteome</keyword>
<gene>
    <name evidence="4" type="ORF">X975_02098</name>
</gene>
<dbReference type="Proteomes" id="UP000054359">
    <property type="component" value="Unassembled WGS sequence"/>
</dbReference>
<sequence>MLSDASLYSEHHSMQVHDTKLFLTNTVSLMDWTNQSNDVVMDIGCGPGNSCHKLLLPYFPNVKKVIAVDVLPEMIEYAQKYNCHPKIEYHVANIECKETIERWRGEISKVISIYCFNWLKDQKQAFSNIYEALKPGGEASLLFVLSTPFWDSYKDHIQNPKWNAFLKNVEQRIPNSHFQKYRAPYYEELLRTIGFDIIVCEDEQRKYAYPSDDDCRAACASRCALTSHIPLDLRKEFEEELFKGFLKYNGRNTDGSPELQYLTLSVLIRKPLAEKN</sequence>
<accession>A0A087UQ69</accession>
<dbReference type="PANTHER" id="PTHR43861">
    <property type="entry name" value="TRANS-ACONITATE 2-METHYLTRANSFERASE-RELATED"/>
    <property type="match status" value="1"/>
</dbReference>
<feature type="non-terminal residue" evidence="4">
    <location>
        <position position="276"/>
    </location>
</feature>
<feature type="domain" description="Methyltransferase" evidence="3">
    <location>
        <begin position="40"/>
        <end position="137"/>
    </location>
</feature>
<dbReference type="OrthoDB" id="6408088at2759"/>
<dbReference type="Pfam" id="PF13649">
    <property type="entry name" value="Methyltransf_25"/>
    <property type="match status" value="1"/>
</dbReference>
<organism evidence="4 5">
    <name type="scientific">Stegodyphus mimosarum</name>
    <name type="common">African social velvet spider</name>
    <dbReference type="NCBI Taxonomy" id="407821"/>
    <lineage>
        <taxon>Eukaryota</taxon>
        <taxon>Metazoa</taxon>
        <taxon>Ecdysozoa</taxon>
        <taxon>Arthropoda</taxon>
        <taxon>Chelicerata</taxon>
        <taxon>Arachnida</taxon>
        <taxon>Araneae</taxon>
        <taxon>Araneomorphae</taxon>
        <taxon>Entelegynae</taxon>
        <taxon>Eresoidea</taxon>
        <taxon>Eresidae</taxon>
        <taxon>Stegodyphus</taxon>
    </lineage>
</organism>
<dbReference type="GO" id="GO:0032259">
    <property type="term" value="P:methylation"/>
    <property type="evidence" value="ECO:0007669"/>
    <property type="project" value="UniProtKB-KW"/>
</dbReference>
<dbReference type="InterPro" id="IPR029063">
    <property type="entry name" value="SAM-dependent_MTases_sf"/>
</dbReference>
<evidence type="ECO:0000313" key="4">
    <source>
        <dbReference type="EMBL" id="KFM79508.1"/>
    </source>
</evidence>
<dbReference type="CDD" id="cd02440">
    <property type="entry name" value="AdoMet_MTases"/>
    <property type="match status" value="1"/>
</dbReference>